<feature type="non-terminal residue" evidence="1">
    <location>
        <position position="31"/>
    </location>
</feature>
<name>A0A131ZU48_SARSC</name>
<evidence type="ECO:0000313" key="1">
    <source>
        <dbReference type="EMBL" id="KPM02287.1"/>
    </source>
</evidence>
<protein>
    <submittedName>
        <fullName evidence="1">Uncharacterized protein</fullName>
    </submittedName>
</protein>
<sequence length="31" mass="3582">MVVVVVVVMVVMVVVSQLFWFPIRSPICYQI</sequence>
<dbReference type="EMBL" id="JXLN01001455">
    <property type="protein sequence ID" value="KPM02287.1"/>
    <property type="molecule type" value="Genomic_DNA"/>
</dbReference>
<evidence type="ECO:0000313" key="2">
    <source>
        <dbReference type="Proteomes" id="UP000616769"/>
    </source>
</evidence>
<proteinExistence type="predicted"/>
<accession>A0A131ZU48</accession>
<dbReference type="AlphaFoldDB" id="A0A131ZU48"/>
<organism evidence="1 2">
    <name type="scientific">Sarcoptes scabiei</name>
    <name type="common">Itch mite</name>
    <name type="synonym">Acarus scabiei</name>
    <dbReference type="NCBI Taxonomy" id="52283"/>
    <lineage>
        <taxon>Eukaryota</taxon>
        <taxon>Metazoa</taxon>
        <taxon>Ecdysozoa</taxon>
        <taxon>Arthropoda</taxon>
        <taxon>Chelicerata</taxon>
        <taxon>Arachnida</taxon>
        <taxon>Acari</taxon>
        <taxon>Acariformes</taxon>
        <taxon>Sarcoptiformes</taxon>
        <taxon>Astigmata</taxon>
        <taxon>Psoroptidia</taxon>
        <taxon>Sarcoptoidea</taxon>
        <taxon>Sarcoptidae</taxon>
        <taxon>Sarcoptinae</taxon>
        <taxon>Sarcoptes</taxon>
    </lineage>
</organism>
<gene>
    <name evidence="1" type="ORF">QR98_0006960</name>
</gene>
<comment type="caution">
    <text evidence="1">The sequence shown here is derived from an EMBL/GenBank/DDBJ whole genome shotgun (WGS) entry which is preliminary data.</text>
</comment>
<dbReference type="Proteomes" id="UP000616769">
    <property type="component" value="Unassembled WGS sequence"/>
</dbReference>
<dbReference type="VEuPathDB" id="VectorBase:SSCA007465"/>
<reference evidence="1 2" key="1">
    <citation type="journal article" date="2015" name="Parasit. Vectors">
        <title>Draft genome of the scabies mite.</title>
        <authorList>
            <person name="Rider S.D.Jr."/>
            <person name="Morgan M.S."/>
            <person name="Arlian L.G."/>
        </authorList>
    </citation>
    <scope>NUCLEOTIDE SEQUENCE [LARGE SCALE GENOMIC DNA]</scope>
    <source>
        <strain evidence="1">Arlian Lab</strain>
    </source>
</reference>